<dbReference type="InterPro" id="IPR001296">
    <property type="entry name" value="Glyco_trans_1"/>
</dbReference>
<feature type="domain" description="Glycosyl transferase family 1" evidence="2">
    <location>
        <begin position="185"/>
        <end position="342"/>
    </location>
</feature>
<dbReference type="RefSeq" id="WP_419151967.1">
    <property type="nucleotide sequence ID" value="NZ_JAUSTR010000005.1"/>
</dbReference>
<dbReference type="Proteomes" id="UP001225646">
    <property type="component" value="Unassembled WGS sequence"/>
</dbReference>
<accession>A0ABT9VNN2</accession>
<gene>
    <name evidence="4" type="ORF">J2S06_001643</name>
</gene>
<comment type="caution">
    <text evidence="4">The sequence shown here is derived from an EMBL/GenBank/DDBJ whole genome shotgun (WGS) entry which is preliminary data.</text>
</comment>
<keyword evidence="5" id="KW-1185">Reference proteome</keyword>
<name>A0ABT9VNN2_9BACI</name>
<protein>
    <submittedName>
        <fullName evidence="4">Glycosyltransferase involved in cell wall biosynthesis</fullName>
    </submittedName>
</protein>
<keyword evidence="1" id="KW-0808">Transferase</keyword>
<dbReference type="Pfam" id="PF00534">
    <property type="entry name" value="Glycos_transf_1"/>
    <property type="match status" value="1"/>
</dbReference>
<dbReference type="CDD" id="cd03809">
    <property type="entry name" value="GT4_MtfB-like"/>
    <property type="match status" value="1"/>
</dbReference>
<feature type="domain" description="Glycosyltransferase subfamily 4-like N-terminal" evidence="3">
    <location>
        <begin position="19"/>
        <end position="176"/>
    </location>
</feature>
<dbReference type="Pfam" id="PF13439">
    <property type="entry name" value="Glyco_transf_4"/>
    <property type="match status" value="1"/>
</dbReference>
<dbReference type="PANTHER" id="PTHR46401:SF2">
    <property type="entry name" value="GLYCOSYLTRANSFERASE WBBK-RELATED"/>
    <property type="match status" value="1"/>
</dbReference>
<dbReference type="InterPro" id="IPR028098">
    <property type="entry name" value="Glyco_trans_4-like_N"/>
</dbReference>
<dbReference type="Gene3D" id="3.40.50.2000">
    <property type="entry name" value="Glycogen Phosphorylase B"/>
    <property type="match status" value="2"/>
</dbReference>
<sequence length="371" mass="42636">MTSKYNVLIDGYYLNKNRGLGRYVKELLFSLGKFNDTNINISVMVPSSIKSEEFIFPEKISYFTFPKLPFPLWEQLLIPYIVKKMKPDVFHSPYNTKPLLFNKGFQSHVVTIHDLMYMEESHKSVGLYQKIGNKYRKWVVSRIVDNGQKIVTVSKKSKNDIMKHLGFESSYIYTPVEYTYSCLKNKQINIRSNKENYFFHVGGTSPHKNTEKCIKAFLASELEGYKLIVSGMGKECDLCKKYESEKVYFTGWISDEEIAAYYKNAKAVVFPSLKEGYGLPIIEAFTFGIPVITSNLDPMMEIAGNAAVFVNPFSLESILNALNRIAKDDDLRKQLIKNGQKRIEQISSKNMAKSMYKIYMGAITNEKSCVY</sequence>
<evidence type="ECO:0000259" key="3">
    <source>
        <dbReference type="Pfam" id="PF13439"/>
    </source>
</evidence>
<evidence type="ECO:0000256" key="1">
    <source>
        <dbReference type="ARBA" id="ARBA00022679"/>
    </source>
</evidence>
<dbReference type="PANTHER" id="PTHR46401">
    <property type="entry name" value="GLYCOSYLTRANSFERASE WBBK-RELATED"/>
    <property type="match status" value="1"/>
</dbReference>
<evidence type="ECO:0000313" key="5">
    <source>
        <dbReference type="Proteomes" id="UP001225646"/>
    </source>
</evidence>
<reference evidence="4 5" key="1">
    <citation type="submission" date="2023-07" db="EMBL/GenBank/DDBJ databases">
        <title>Genomic Encyclopedia of Type Strains, Phase IV (KMG-IV): sequencing the most valuable type-strain genomes for metagenomic binning, comparative biology and taxonomic classification.</title>
        <authorList>
            <person name="Goeker M."/>
        </authorList>
    </citation>
    <scope>NUCLEOTIDE SEQUENCE [LARGE SCALE GENOMIC DNA]</scope>
    <source>
        <strain evidence="4 5">DSM 19092</strain>
    </source>
</reference>
<evidence type="ECO:0000259" key="2">
    <source>
        <dbReference type="Pfam" id="PF00534"/>
    </source>
</evidence>
<organism evidence="4 5">
    <name type="scientific">Aeribacillus alveayuensis</name>
    <dbReference type="NCBI Taxonomy" id="279215"/>
    <lineage>
        <taxon>Bacteria</taxon>
        <taxon>Bacillati</taxon>
        <taxon>Bacillota</taxon>
        <taxon>Bacilli</taxon>
        <taxon>Bacillales</taxon>
        <taxon>Bacillaceae</taxon>
        <taxon>Aeribacillus</taxon>
    </lineage>
</organism>
<dbReference type="EMBL" id="JAUSTR010000005">
    <property type="protein sequence ID" value="MDQ0162566.1"/>
    <property type="molecule type" value="Genomic_DNA"/>
</dbReference>
<dbReference type="SUPFAM" id="SSF53756">
    <property type="entry name" value="UDP-Glycosyltransferase/glycogen phosphorylase"/>
    <property type="match status" value="1"/>
</dbReference>
<evidence type="ECO:0000313" key="4">
    <source>
        <dbReference type="EMBL" id="MDQ0162566.1"/>
    </source>
</evidence>
<proteinExistence type="predicted"/>